<comment type="caution">
    <text evidence="4">The sequence shown here is derived from an EMBL/GenBank/DDBJ whole genome shotgun (WGS) entry which is preliminary data.</text>
</comment>
<dbReference type="PANTHER" id="PTHR46609:SF6">
    <property type="entry name" value="EXONUCLEASE, PHAGE-TYPE_RECB, C-TERMINAL DOMAIN-CONTAINING PROTEIN-RELATED"/>
    <property type="match status" value="1"/>
</dbReference>
<accession>A0A9D1F6J2</accession>
<keyword evidence="2" id="KW-0175">Coiled coil</keyword>
<dbReference type="InterPro" id="IPR051703">
    <property type="entry name" value="NF-kappa-B_Signaling_Reg"/>
</dbReference>
<evidence type="ECO:0000256" key="2">
    <source>
        <dbReference type="SAM" id="Coils"/>
    </source>
</evidence>
<dbReference type="AlphaFoldDB" id="A0A9D1F6J2"/>
<name>A0A9D1F6J2_9FIRM</name>
<proteinExistence type="predicted"/>
<reference evidence="4" key="1">
    <citation type="submission" date="2020-10" db="EMBL/GenBank/DDBJ databases">
        <authorList>
            <person name="Gilroy R."/>
        </authorList>
    </citation>
    <scope>NUCLEOTIDE SEQUENCE</scope>
    <source>
        <strain evidence="4">CHK178-757</strain>
    </source>
</reference>
<dbReference type="InterPro" id="IPR011335">
    <property type="entry name" value="Restrct_endonuc-II-like"/>
</dbReference>
<protein>
    <submittedName>
        <fullName evidence="4">YqaJ viral recombinase family protein</fullName>
    </submittedName>
</protein>
<keyword evidence="1" id="KW-0378">Hydrolase</keyword>
<evidence type="ECO:0000313" key="5">
    <source>
        <dbReference type="Proteomes" id="UP000823927"/>
    </source>
</evidence>
<dbReference type="EMBL" id="DVIT01000059">
    <property type="protein sequence ID" value="HIS48593.1"/>
    <property type="molecule type" value="Genomic_DNA"/>
</dbReference>
<sequence>MKKLISTANMTKEAWLQWRTCGIGGSDASIIAGVNAYTSIYQLWQFKTGQEELKEAENEYTHFGTILEPVIKNEFTQRTGLKVRNRRAIYQSDEYSFMIANLDGVVNDNGEMCVFEAKTASAYKLEVWEKGVPLEYLYQIQHYLAVTGWKRAYIAALIGGNHFIYHVIERNETMISEIIAMEKRFWENYVLPKIEPPMDGSEATREFLNETYAQAVSTVIELPEETLELCQVYDDLSRQIEALKEQKEAVTNQMKFYLGENEKGIVGDREITWKNVTTTTFDRKRLAKEHQELYDEYCTQSQYRRFQVA</sequence>
<dbReference type="InterPro" id="IPR017482">
    <property type="entry name" value="Lambda-type_endonuclease"/>
</dbReference>
<dbReference type="InterPro" id="IPR011604">
    <property type="entry name" value="PDDEXK-like_dom_sf"/>
</dbReference>
<dbReference type="NCBIfam" id="TIGR03033">
    <property type="entry name" value="phage_rel_nuc"/>
    <property type="match status" value="1"/>
</dbReference>
<dbReference type="InterPro" id="IPR019080">
    <property type="entry name" value="YqaJ_viral_recombinase"/>
</dbReference>
<feature type="domain" description="YqaJ viral recombinase" evidence="3">
    <location>
        <begin position="15"/>
        <end position="149"/>
    </location>
</feature>
<dbReference type="Proteomes" id="UP000823927">
    <property type="component" value="Unassembled WGS sequence"/>
</dbReference>
<feature type="coiled-coil region" evidence="2">
    <location>
        <begin position="233"/>
        <end position="260"/>
    </location>
</feature>
<dbReference type="Gene3D" id="3.90.320.10">
    <property type="match status" value="1"/>
</dbReference>
<dbReference type="Pfam" id="PF09588">
    <property type="entry name" value="YqaJ"/>
    <property type="match status" value="1"/>
</dbReference>
<dbReference type="GO" id="GO:0016787">
    <property type="term" value="F:hydrolase activity"/>
    <property type="evidence" value="ECO:0007669"/>
    <property type="project" value="UniProtKB-KW"/>
</dbReference>
<evidence type="ECO:0000313" key="4">
    <source>
        <dbReference type="EMBL" id="HIS48593.1"/>
    </source>
</evidence>
<reference evidence="4" key="2">
    <citation type="journal article" date="2021" name="PeerJ">
        <title>Extensive microbial diversity within the chicken gut microbiome revealed by metagenomics and culture.</title>
        <authorList>
            <person name="Gilroy R."/>
            <person name="Ravi A."/>
            <person name="Getino M."/>
            <person name="Pursley I."/>
            <person name="Horton D.L."/>
            <person name="Alikhan N.F."/>
            <person name="Baker D."/>
            <person name="Gharbi K."/>
            <person name="Hall N."/>
            <person name="Watson M."/>
            <person name="Adriaenssens E.M."/>
            <person name="Foster-Nyarko E."/>
            <person name="Jarju S."/>
            <person name="Secka A."/>
            <person name="Antonio M."/>
            <person name="Oren A."/>
            <person name="Chaudhuri R.R."/>
            <person name="La Ragione R."/>
            <person name="Hildebrand F."/>
            <person name="Pallen M.J."/>
        </authorList>
    </citation>
    <scope>NUCLEOTIDE SEQUENCE</scope>
    <source>
        <strain evidence="4">CHK178-757</strain>
    </source>
</reference>
<evidence type="ECO:0000259" key="3">
    <source>
        <dbReference type="Pfam" id="PF09588"/>
    </source>
</evidence>
<gene>
    <name evidence="4" type="ORF">IAB46_13780</name>
</gene>
<dbReference type="PANTHER" id="PTHR46609">
    <property type="entry name" value="EXONUCLEASE, PHAGE-TYPE/RECB, C-TERMINAL DOMAIN-CONTAINING PROTEIN"/>
    <property type="match status" value="1"/>
</dbReference>
<dbReference type="SUPFAM" id="SSF52980">
    <property type="entry name" value="Restriction endonuclease-like"/>
    <property type="match status" value="1"/>
</dbReference>
<organism evidence="4 5">
    <name type="scientific">Candidatus Scybalocola faecigallinarum</name>
    <dbReference type="NCBI Taxonomy" id="2840941"/>
    <lineage>
        <taxon>Bacteria</taxon>
        <taxon>Bacillati</taxon>
        <taxon>Bacillota</taxon>
        <taxon>Clostridia</taxon>
        <taxon>Lachnospirales</taxon>
        <taxon>Lachnospiraceae</taxon>
        <taxon>Lachnospiraceae incertae sedis</taxon>
        <taxon>Candidatus Scybalocola (ex Gilroy et al. 2021)</taxon>
    </lineage>
</organism>
<evidence type="ECO:0000256" key="1">
    <source>
        <dbReference type="ARBA" id="ARBA00022801"/>
    </source>
</evidence>